<dbReference type="EMBL" id="QGKW02000717">
    <property type="protein sequence ID" value="KAF2596540.1"/>
    <property type="molecule type" value="Genomic_DNA"/>
</dbReference>
<dbReference type="GO" id="GO:0071555">
    <property type="term" value="P:cell wall organization"/>
    <property type="evidence" value="ECO:0007669"/>
    <property type="project" value="UniProtKB-KW"/>
</dbReference>
<evidence type="ECO:0000256" key="4">
    <source>
        <dbReference type="ARBA" id="ARBA00022525"/>
    </source>
</evidence>
<dbReference type="GO" id="GO:0004650">
    <property type="term" value="F:polygalacturonase activity"/>
    <property type="evidence" value="ECO:0007669"/>
    <property type="project" value="InterPro"/>
</dbReference>
<evidence type="ECO:0000256" key="9">
    <source>
        <dbReference type="SAM" id="SignalP"/>
    </source>
</evidence>
<dbReference type="Pfam" id="PF12708">
    <property type="entry name" value="Pect-lyase_RHGA_epim"/>
    <property type="match status" value="1"/>
</dbReference>
<feature type="chain" id="PRO_5035875574" description="Rhamnogalacturonase A/B/Epimerase-like pectate lyase domain-containing protein" evidence="9">
    <location>
        <begin position="21"/>
        <end position="464"/>
    </location>
</feature>
<comment type="caution">
    <text evidence="11">The sequence shown here is derived from an EMBL/GenBank/DDBJ whole genome shotgun (WGS) entry which is preliminary data.</text>
</comment>
<name>A0A8S9KMQ6_BRACR</name>
<dbReference type="SUPFAM" id="SSF51126">
    <property type="entry name" value="Pectin lyase-like"/>
    <property type="match status" value="2"/>
</dbReference>
<comment type="subcellular location">
    <subcellularLocation>
        <location evidence="1">Secreted</location>
        <location evidence="1">Cell wall</location>
    </subcellularLocation>
</comment>
<keyword evidence="5 8" id="KW-0378">Hydrolase</keyword>
<keyword evidence="3" id="KW-0134">Cell wall</keyword>
<dbReference type="InterPro" id="IPR012334">
    <property type="entry name" value="Pectin_lyas_fold"/>
</dbReference>
<feature type="domain" description="Rhamnogalacturonase A/B/Epimerase-like pectate lyase" evidence="10">
    <location>
        <begin position="22"/>
        <end position="63"/>
    </location>
</feature>
<dbReference type="InterPro" id="IPR000743">
    <property type="entry name" value="Glyco_hydro_28"/>
</dbReference>
<evidence type="ECO:0000256" key="3">
    <source>
        <dbReference type="ARBA" id="ARBA00022512"/>
    </source>
</evidence>
<evidence type="ECO:0000256" key="5">
    <source>
        <dbReference type="ARBA" id="ARBA00022801"/>
    </source>
</evidence>
<keyword evidence="9" id="KW-0732">Signal</keyword>
<evidence type="ECO:0000256" key="8">
    <source>
        <dbReference type="RuleBase" id="RU361169"/>
    </source>
</evidence>
<dbReference type="InterPro" id="IPR024535">
    <property type="entry name" value="RHGA/B-epi-like_pectate_lyase"/>
</dbReference>
<feature type="signal peptide" evidence="9">
    <location>
        <begin position="1"/>
        <end position="20"/>
    </location>
</feature>
<comment type="similarity">
    <text evidence="2 8">Belongs to the glycosyl hydrolase 28 family.</text>
</comment>
<gene>
    <name evidence="11" type="ORF">F2Q68_00009532</name>
</gene>
<dbReference type="InterPro" id="IPR006626">
    <property type="entry name" value="PbH1"/>
</dbReference>
<keyword evidence="6 8" id="KW-0326">Glycosidase</keyword>
<keyword evidence="7" id="KW-0961">Cell wall biogenesis/degradation</keyword>
<evidence type="ECO:0000256" key="2">
    <source>
        <dbReference type="ARBA" id="ARBA00008834"/>
    </source>
</evidence>
<reference evidence="11" key="1">
    <citation type="submission" date="2019-12" db="EMBL/GenBank/DDBJ databases">
        <title>Genome sequencing and annotation of Brassica cretica.</title>
        <authorList>
            <person name="Studholme D.J."/>
            <person name="Sarris P.F."/>
        </authorList>
    </citation>
    <scope>NUCLEOTIDE SEQUENCE</scope>
    <source>
        <strain evidence="11">PFS-001/15</strain>
        <tissue evidence="11">Leaf</tissue>
    </source>
</reference>
<dbReference type="Proteomes" id="UP000712281">
    <property type="component" value="Unassembled WGS sequence"/>
</dbReference>
<dbReference type="PANTHER" id="PTHR31375">
    <property type="match status" value="1"/>
</dbReference>
<evidence type="ECO:0000256" key="6">
    <source>
        <dbReference type="ARBA" id="ARBA00023295"/>
    </source>
</evidence>
<evidence type="ECO:0000313" key="12">
    <source>
        <dbReference type="Proteomes" id="UP000712281"/>
    </source>
</evidence>
<evidence type="ECO:0000259" key="10">
    <source>
        <dbReference type="Pfam" id="PF12708"/>
    </source>
</evidence>
<dbReference type="AlphaFoldDB" id="A0A8S9KMQ6"/>
<evidence type="ECO:0000256" key="7">
    <source>
        <dbReference type="ARBA" id="ARBA00023316"/>
    </source>
</evidence>
<dbReference type="InterPro" id="IPR011050">
    <property type="entry name" value="Pectin_lyase_fold/virulence"/>
</dbReference>
<organism evidence="11 12">
    <name type="scientific">Brassica cretica</name>
    <name type="common">Mustard</name>
    <dbReference type="NCBI Taxonomy" id="69181"/>
    <lineage>
        <taxon>Eukaryota</taxon>
        <taxon>Viridiplantae</taxon>
        <taxon>Streptophyta</taxon>
        <taxon>Embryophyta</taxon>
        <taxon>Tracheophyta</taxon>
        <taxon>Spermatophyta</taxon>
        <taxon>Magnoliopsida</taxon>
        <taxon>eudicotyledons</taxon>
        <taxon>Gunneridae</taxon>
        <taxon>Pentapetalae</taxon>
        <taxon>rosids</taxon>
        <taxon>malvids</taxon>
        <taxon>Brassicales</taxon>
        <taxon>Brassicaceae</taxon>
        <taxon>Brassiceae</taxon>
        <taxon>Brassica</taxon>
    </lineage>
</organism>
<protein>
    <recommendedName>
        <fullName evidence="10">Rhamnogalacturonase A/B/Epimerase-like pectate lyase domain-containing protein</fullName>
    </recommendedName>
</protein>
<dbReference type="Pfam" id="PF00295">
    <property type="entry name" value="Glyco_hydro_28"/>
    <property type="match status" value="1"/>
</dbReference>
<dbReference type="FunFam" id="2.160.20.10:FF:000110">
    <property type="entry name" value="Pectin lyase-like superfamily protein"/>
    <property type="match status" value="1"/>
</dbReference>
<dbReference type="Gene3D" id="2.160.20.10">
    <property type="entry name" value="Single-stranded right-handed beta-helix, Pectin lyase-like"/>
    <property type="match status" value="2"/>
</dbReference>
<dbReference type="GO" id="GO:0005975">
    <property type="term" value="P:carbohydrate metabolic process"/>
    <property type="evidence" value="ECO:0007669"/>
    <property type="project" value="InterPro"/>
</dbReference>
<keyword evidence="4" id="KW-0964">Secreted</keyword>
<evidence type="ECO:0000313" key="11">
    <source>
        <dbReference type="EMBL" id="KAF2596540.1"/>
    </source>
</evidence>
<proteinExistence type="inferred from homology"/>
<sequence>MDLFLIVFVAVLGLPWLSYGESVMKYGAVGDGISDDTSALQKAWDSACNGSSKIGSVYVPAGKVFLLSSLHFTGPCKLKPLIFTIDGEMKAQSDPNKWQKGENGIIPWLIFDRVEGLVLSGGSVYVPAGKVFLLSSLHFTGPCKLKPLIFTIDGEMKAQSDPNKWQKGENGIIPWLIFDRVEGLVLSGRGLLDGQGKGWWDIHCRDHPGPNCIWLAPTMMTFSNCRNVILKSLRFRNSAQSHILVMGSQNVHIKDVKIKSPEISPNTDGVHVTSSSDVSITHSDFATGDDCVSIGDQVHNLSVTFVNCGPGHGVSVGSLGRGGTEVEVEDIRVAHVNFTGTTNGARIKTWPGGTGYVRGIEFFDIRFSNVQNPIIIDQFYGCAPNCVQTEKAVHIEKVKYMKMSGTSRTEVAMKLKCSGKNACSNVFMRDIDLSPASGIGSVSSLCSFVQGATQGTIRPSSCIQ</sequence>
<accession>A0A8S9KMQ6</accession>
<evidence type="ECO:0000256" key="1">
    <source>
        <dbReference type="ARBA" id="ARBA00004191"/>
    </source>
</evidence>
<dbReference type="SMART" id="SM00710">
    <property type="entry name" value="PbH1"/>
    <property type="match status" value="4"/>
</dbReference>